<feature type="compositionally biased region" description="Polar residues" evidence="1">
    <location>
        <begin position="36"/>
        <end position="46"/>
    </location>
</feature>
<proteinExistence type="predicted"/>
<name>A0A922CM06_MANSE</name>
<protein>
    <submittedName>
        <fullName evidence="2">Uncharacterized protein</fullName>
    </submittedName>
</protein>
<gene>
    <name evidence="2" type="ORF">O3G_MSEX007395</name>
</gene>
<evidence type="ECO:0000313" key="3">
    <source>
        <dbReference type="Proteomes" id="UP000791440"/>
    </source>
</evidence>
<feature type="compositionally biased region" description="Low complexity" evidence="1">
    <location>
        <begin position="23"/>
        <end position="35"/>
    </location>
</feature>
<dbReference type="EMBL" id="JH668415">
    <property type="protein sequence ID" value="KAG6451955.1"/>
    <property type="molecule type" value="Genomic_DNA"/>
</dbReference>
<feature type="compositionally biased region" description="Basic residues" evidence="1">
    <location>
        <begin position="57"/>
        <end position="67"/>
    </location>
</feature>
<dbReference type="Proteomes" id="UP000791440">
    <property type="component" value="Unassembled WGS sequence"/>
</dbReference>
<feature type="region of interest" description="Disordered" evidence="1">
    <location>
        <begin position="1"/>
        <end position="120"/>
    </location>
</feature>
<accession>A0A922CM06</accession>
<reference evidence="2" key="1">
    <citation type="journal article" date="2016" name="Insect Biochem. Mol. Biol.">
        <title>Multifaceted biological insights from a draft genome sequence of the tobacco hornworm moth, Manduca sexta.</title>
        <authorList>
            <person name="Kanost M.R."/>
            <person name="Arrese E.L."/>
            <person name="Cao X."/>
            <person name="Chen Y.R."/>
            <person name="Chellapilla S."/>
            <person name="Goldsmith M.R."/>
            <person name="Grosse-Wilde E."/>
            <person name="Heckel D.G."/>
            <person name="Herndon N."/>
            <person name="Jiang H."/>
            <person name="Papanicolaou A."/>
            <person name="Qu J."/>
            <person name="Soulages J.L."/>
            <person name="Vogel H."/>
            <person name="Walters J."/>
            <person name="Waterhouse R.M."/>
            <person name="Ahn S.J."/>
            <person name="Almeida F.C."/>
            <person name="An C."/>
            <person name="Aqrawi P."/>
            <person name="Bretschneider A."/>
            <person name="Bryant W.B."/>
            <person name="Bucks S."/>
            <person name="Chao H."/>
            <person name="Chevignon G."/>
            <person name="Christen J.M."/>
            <person name="Clarke D.F."/>
            <person name="Dittmer N.T."/>
            <person name="Ferguson L.C.F."/>
            <person name="Garavelou S."/>
            <person name="Gordon K.H.J."/>
            <person name="Gunaratna R.T."/>
            <person name="Han Y."/>
            <person name="Hauser F."/>
            <person name="He Y."/>
            <person name="Heidel-Fischer H."/>
            <person name="Hirsh A."/>
            <person name="Hu Y."/>
            <person name="Jiang H."/>
            <person name="Kalra D."/>
            <person name="Klinner C."/>
            <person name="Konig C."/>
            <person name="Kovar C."/>
            <person name="Kroll A.R."/>
            <person name="Kuwar S.S."/>
            <person name="Lee S.L."/>
            <person name="Lehman R."/>
            <person name="Li K."/>
            <person name="Li Z."/>
            <person name="Liang H."/>
            <person name="Lovelace S."/>
            <person name="Lu Z."/>
            <person name="Mansfield J.H."/>
            <person name="McCulloch K.J."/>
            <person name="Mathew T."/>
            <person name="Morton B."/>
            <person name="Muzny D.M."/>
            <person name="Neunemann D."/>
            <person name="Ongeri F."/>
            <person name="Pauchet Y."/>
            <person name="Pu L.L."/>
            <person name="Pyrousis I."/>
            <person name="Rao X.J."/>
            <person name="Redding A."/>
            <person name="Roesel C."/>
            <person name="Sanchez-Gracia A."/>
            <person name="Schaack S."/>
            <person name="Shukla A."/>
            <person name="Tetreau G."/>
            <person name="Wang Y."/>
            <person name="Xiong G.H."/>
            <person name="Traut W."/>
            <person name="Walsh T.K."/>
            <person name="Worley K.C."/>
            <person name="Wu D."/>
            <person name="Wu W."/>
            <person name="Wu Y.Q."/>
            <person name="Zhang X."/>
            <person name="Zou Z."/>
            <person name="Zucker H."/>
            <person name="Briscoe A.D."/>
            <person name="Burmester T."/>
            <person name="Clem R.J."/>
            <person name="Feyereisen R."/>
            <person name="Grimmelikhuijzen C.J.P."/>
            <person name="Hamodrakas S.J."/>
            <person name="Hansson B.S."/>
            <person name="Huguet E."/>
            <person name="Jermiin L.S."/>
            <person name="Lan Q."/>
            <person name="Lehman H.K."/>
            <person name="Lorenzen M."/>
            <person name="Merzendorfer H."/>
            <person name="Michalopoulos I."/>
            <person name="Morton D.B."/>
            <person name="Muthukrishnan S."/>
            <person name="Oakeshott J.G."/>
            <person name="Palmer W."/>
            <person name="Park Y."/>
            <person name="Passarelli A.L."/>
            <person name="Rozas J."/>
            <person name="Schwartz L.M."/>
            <person name="Smith W."/>
            <person name="Southgate A."/>
            <person name="Vilcinskas A."/>
            <person name="Vogt R."/>
            <person name="Wang P."/>
            <person name="Werren J."/>
            <person name="Yu X.Q."/>
            <person name="Zhou J.J."/>
            <person name="Brown S.J."/>
            <person name="Scherer S.E."/>
            <person name="Richards S."/>
            <person name="Blissard G.W."/>
        </authorList>
    </citation>
    <scope>NUCLEOTIDE SEQUENCE</scope>
</reference>
<dbReference type="AlphaFoldDB" id="A0A922CM06"/>
<keyword evidence="3" id="KW-1185">Reference proteome</keyword>
<evidence type="ECO:0000256" key="1">
    <source>
        <dbReference type="SAM" id="MobiDB-lite"/>
    </source>
</evidence>
<reference evidence="2" key="2">
    <citation type="submission" date="2020-12" db="EMBL/GenBank/DDBJ databases">
        <authorList>
            <person name="Kanost M."/>
        </authorList>
    </citation>
    <scope>NUCLEOTIDE SEQUENCE</scope>
</reference>
<evidence type="ECO:0000313" key="2">
    <source>
        <dbReference type="EMBL" id="KAG6451955.1"/>
    </source>
</evidence>
<comment type="caution">
    <text evidence="2">The sequence shown here is derived from an EMBL/GenBank/DDBJ whole genome shotgun (WGS) entry which is preliminary data.</text>
</comment>
<sequence length="120" mass="12940">MTAASHSAMRRPTGPSKKRREALTALCAASTATSTPMAISASSPTCPATPVTPISLTKKRSPRRRPQTPRSAMTECPTTRLGRRPGLRPPDPPRPSSRTTSGTPMRMKLKRSLCSRSDLE</sequence>
<organism evidence="2 3">
    <name type="scientific">Manduca sexta</name>
    <name type="common">Tobacco hawkmoth</name>
    <name type="synonym">Tobacco hornworm</name>
    <dbReference type="NCBI Taxonomy" id="7130"/>
    <lineage>
        <taxon>Eukaryota</taxon>
        <taxon>Metazoa</taxon>
        <taxon>Ecdysozoa</taxon>
        <taxon>Arthropoda</taxon>
        <taxon>Hexapoda</taxon>
        <taxon>Insecta</taxon>
        <taxon>Pterygota</taxon>
        <taxon>Neoptera</taxon>
        <taxon>Endopterygota</taxon>
        <taxon>Lepidoptera</taxon>
        <taxon>Glossata</taxon>
        <taxon>Ditrysia</taxon>
        <taxon>Bombycoidea</taxon>
        <taxon>Sphingidae</taxon>
        <taxon>Sphinginae</taxon>
        <taxon>Sphingini</taxon>
        <taxon>Manduca</taxon>
    </lineage>
</organism>